<sequence length="256" mass="27568">MATEKVVTNTLISKLADASKLIGPIQKDGENGFQHYTFQSEAAIKAAVKNALDNVGIQIVPSFDVINQYDKTSQKGGVNHFVDVMGTFVITDGTDTITGKMPGSGQDTAEKAMAKACTSAQKYFYKQLFNISDQEPDPDADNSKPDGGFTQQKNQQQQNNPQSTNAPAKRAGKSAREAKIKAILEQSKLLKKVVNNDLTAKSMFNVIIGTNGFESFKDLENASLDQLNAISNGINDAIKSVETENAEKKQKAGATA</sequence>
<dbReference type="InterPro" id="IPR007499">
    <property type="entry name" value="ERF_bacteria_virus"/>
</dbReference>
<evidence type="ECO:0000313" key="3">
    <source>
        <dbReference type="Proteomes" id="UP001152867"/>
    </source>
</evidence>
<keyword evidence="3" id="KW-1185">Reference proteome</keyword>
<dbReference type="Pfam" id="PF04404">
    <property type="entry name" value="ERF"/>
    <property type="match status" value="1"/>
</dbReference>
<dbReference type="EMBL" id="JANDJP010000021">
    <property type="protein sequence ID" value="MDF9914883.1"/>
    <property type="molecule type" value="Genomic_DNA"/>
</dbReference>
<feature type="region of interest" description="Disordered" evidence="1">
    <location>
        <begin position="134"/>
        <end position="175"/>
    </location>
</feature>
<organism evidence="2 3">
    <name type="scientific">Furfurilactobacillus milii</name>
    <dbReference type="NCBI Taxonomy" id="2888272"/>
    <lineage>
        <taxon>Bacteria</taxon>
        <taxon>Bacillati</taxon>
        <taxon>Bacillota</taxon>
        <taxon>Bacilli</taxon>
        <taxon>Lactobacillales</taxon>
        <taxon>Lactobacillaceae</taxon>
        <taxon>Furfurilactobacillus</taxon>
    </lineage>
</organism>
<dbReference type="Proteomes" id="UP001152867">
    <property type="component" value="Unassembled WGS sequence"/>
</dbReference>
<gene>
    <name evidence="2" type="ORF">NNA32_11595</name>
</gene>
<evidence type="ECO:0000256" key="1">
    <source>
        <dbReference type="SAM" id="MobiDB-lite"/>
    </source>
</evidence>
<evidence type="ECO:0000313" key="2">
    <source>
        <dbReference type="EMBL" id="MDF9914883.1"/>
    </source>
</evidence>
<name>A0ABT6DCL3_9LACO</name>
<protein>
    <submittedName>
        <fullName evidence="2">ERF family protein</fullName>
    </submittedName>
</protein>
<reference evidence="2" key="1">
    <citation type="submission" date="2022-06" db="EMBL/GenBank/DDBJ databases">
        <title>Antifungal cultures and metabolites of lactic acid bacteria for use in dairy fermentations.</title>
        <authorList>
            <person name="Zhao Z."/>
            <person name="Gaenzle M."/>
        </authorList>
    </citation>
    <scope>NUCLEOTIDE SEQUENCE</scope>
    <source>
        <strain evidence="2">FUA3126</strain>
    </source>
</reference>
<accession>A0ABT6DCL3</accession>
<comment type="caution">
    <text evidence="2">The sequence shown here is derived from an EMBL/GenBank/DDBJ whole genome shotgun (WGS) entry which is preliminary data.</text>
</comment>
<dbReference type="RefSeq" id="WP_178943168.1">
    <property type="nucleotide sequence ID" value="NZ_JAIWJG010000018.1"/>
</dbReference>
<proteinExistence type="predicted"/>
<feature type="compositionally biased region" description="Low complexity" evidence="1">
    <location>
        <begin position="151"/>
        <end position="162"/>
    </location>
</feature>